<dbReference type="RefSeq" id="WP_170195469.1">
    <property type="nucleotide sequence ID" value="NZ_JABBNB010000018.1"/>
</dbReference>
<reference evidence="2 3" key="1">
    <citation type="submission" date="2020-04" db="EMBL/GenBank/DDBJ databases">
        <title>Gordonia sp. nov. TBRC 11910.</title>
        <authorList>
            <person name="Suriyachadkun C."/>
        </authorList>
    </citation>
    <scope>NUCLEOTIDE SEQUENCE [LARGE SCALE GENOMIC DNA]</scope>
    <source>
        <strain evidence="2 3">TBRC 11910</strain>
    </source>
</reference>
<keyword evidence="3" id="KW-1185">Reference proteome</keyword>
<dbReference type="AlphaFoldDB" id="A0A848L326"/>
<gene>
    <name evidence="2" type="ORF">HH308_17250</name>
</gene>
<organism evidence="2 3">
    <name type="scientific">Gordonia asplenii</name>
    <dbReference type="NCBI Taxonomy" id="2725283"/>
    <lineage>
        <taxon>Bacteria</taxon>
        <taxon>Bacillati</taxon>
        <taxon>Actinomycetota</taxon>
        <taxon>Actinomycetes</taxon>
        <taxon>Mycobacteriales</taxon>
        <taxon>Gordoniaceae</taxon>
        <taxon>Gordonia</taxon>
    </lineage>
</organism>
<name>A0A848L326_9ACTN</name>
<dbReference type="InterPro" id="IPR024311">
    <property type="entry name" value="Lipocalin-like"/>
</dbReference>
<dbReference type="Proteomes" id="UP000550729">
    <property type="component" value="Unassembled WGS sequence"/>
</dbReference>
<comment type="caution">
    <text evidence="2">The sequence shown here is derived from an EMBL/GenBank/DDBJ whole genome shotgun (WGS) entry which is preliminary data.</text>
</comment>
<evidence type="ECO:0000313" key="2">
    <source>
        <dbReference type="EMBL" id="NMO02961.1"/>
    </source>
</evidence>
<proteinExistence type="predicted"/>
<accession>A0A848L326</accession>
<sequence length="152" mass="16799">MVVDDSVRSCLVGAWELVEYSMTASTGEVHYPLGPDATGLIMYTADGYMSAQLMAPDRQRFAAPGVHSGTEDELSSAASGYLAYSGRYQIEDNCRTVHHVVSASLFPNWIGTDRIRYIDVLDNENLTLTSVSQQMRGMSWDPAVVWRRARAS</sequence>
<feature type="domain" description="Lipocalin-like" evidence="1">
    <location>
        <begin position="12"/>
        <end position="149"/>
    </location>
</feature>
<evidence type="ECO:0000259" key="1">
    <source>
        <dbReference type="Pfam" id="PF13924"/>
    </source>
</evidence>
<protein>
    <submittedName>
        <fullName evidence="2">Lipocalin-like domain-containing protein</fullName>
    </submittedName>
</protein>
<evidence type="ECO:0000313" key="3">
    <source>
        <dbReference type="Proteomes" id="UP000550729"/>
    </source>
</evidence>
<dbReference type="EMBL" id="JABBNB010000018">
    <property type="protein sequence ID" value="NMO02961.1"/>
    <property type="molecule type" value="Genomic_DNA"/>
</dbReference>
<dbReference type="Pfam" id="PF13924">
    <property type="entry name" value="Lipocalin_5"/>
    <property type="match status" value="1"/>
</dbReference>